<dbReference type="GeneID" id="98155598"/>
<protein>
    <submittedName>
        <fullName evidence="1">Uncharacterized protein</fullName>
    </submittedName>
</protein>
<gene>
    <name evidence="1" type="ORF">BJX68DRAFT_238903</name>
</gene>
<keyword evidence="2" id="KW-1185">Reference proteome</keyword>
<evidence type="ECO:0000313" key="1">
    <source>
        <dbReference type="EMBL" id="KAL2848329.1"/>
    </source>
</evidence>
<proteinExistence type="predicted"/>
<evidence type="ECO:0000313" key="2">
    <source>
        <dbReference type="Proteomes" id="UP001610444"/>
    </source>
</evidence>
<organism evidence="1 2">
    <name type="scientific">Aspergillus pseudodeflectus</name>
    <dbReference type="NCBI Taxonomy" id="176178"/>
    <lineage>
        <taxon>Eukaryota</taxon>
        <taxon>Fungi</taxon>
        <taxon>Dikarya</taxon>
        <taxon>Ascomycota</taxon>
        <taxon>Pezizomycotina</taxon>
        <taxon>Eurotiomycetes</taxon>
        <taxon>Eurotiomycetidae</taxon>
        <taxon>Eurotiales</taxon>
        <taxon>Aspergillaceae</taxon>
        <taxon>Aspergillus</taxon>
        <taxon>Aspergillus subgen. Nidulantes</taxon>
    </lineage>
</organism>
<dbReference type="RefSeq" id="XP_070898237.1">
    <property type="nucleotide sequence ID" value="XM_071040434.1"/>
</dbReference>
<name>A0ABR4K7W6_9EURO</name>
<comment type="caution">
    <text evidence="1">The sequence shown here is derived from an EMBL/GenBank/DDBJ whole genome shotgun (WGS) entry which is preliminary data.</text>
</comment>
<dbReference type="EMBL" id="JBFXLR010000026">
    <property type="protein sequence ID" value="KAL2848329.1"/>
    <property type="molecule type" value="Genomic_DNA"/>
</dbReference>
<sequence length="154" mass="17781">MSILRSIKGAIHVHEHSERQGVDSEDESGVVIWPGPIYLRIRLTGAASNLFVGLPCTQSLPRDSFLFKMIQFELSEAVRSRYQIPLNYRPRIIARCVGKVRIWGLVRLPLTCRQMFMSRLCCIHRRSSNNLLLLEPRIIALLLWFNAIMFSMRA</sequence>
<accession>A0ABR4K7W6</accession>
<reference evidence="1 2" key="1">
    <citation type="submission" date="2024-07" db="EMBL/GenBank/DDBJ databases">
        <title>Section-level genome sequencing and comparative genomics of Aspergillus sections Usti and Cavernicolus.</title>
        <authorList>
            <consortium name="Lawrence Berkeley National Laboratory"/>
            <person name="Nybo J.L."/>
            <person name="Vesth T.C."/>
            <person name="Theobald S."/>
            <person name="Frisvad J.C."/>
            <person name="Larsen T.O."/>
            <person name="Kjaerboelling I."/>
            <person name="Rothschild-Mancinelli K."/>
            <person name="Lyhne E.K."/>
            <person name="Kogle M.E."/>
            <person name="Barry K."/>
            <person name="Clum A."/>
            <person name="Na H."/>
            <person name="Ledsgaard L."/>
            <person name="Lin J."/>
            <person name="Lipzen A."/>
            <person name="Kuo A."/>
            <person name="Riley R."/>
            <person name="Mondo S."/>
            <person name="LaButti K."/>
            <person name="Haridas S."/>
            <person name="Pangalinan J."/>
            <person name="Salamov A.A."/>
            <person name="Simmons B.A."/>
            <person name="Magnuson J.K."/>
            <person name="Chen J."/>
            <person name="Drula E."/>
            <person name="Henrissat B."/>
            <person name="Wiebenga A."/>
            <person name="Lubbers R.J."/>
            <person name="Gomes A.C."/>
            <person name="Macurrencykelacurrency M.R."/>
            <person name="Stajich J."/>
            <person name="Grigoriev I.V."/>
            <person name="Mortensen U.H."/>
            <person name="De vries R.P."/>
            <person name="Baker S.E."/>
            <person name="Andersen M.R."/>
        </authorList>
    </citation>
    <scope>NUCLEOTIDE SEQUENCE [LARGE SCALE GENOMIC DNA]</scope>
    <source>
        <strain evidence="1 2">CBS 756.74</strain>
    </source>
</reference>
<dbReference type="Proteomes" id="UP001610444">
    <property type="component" value="Unassembled WGS sequence"/>
</dbReference>